<dbReference type="Gene3D" id="6.20.330.10">
    <property type="match status" value="1"/>
</dbReference>
<proteinExistence type="inferred from homology"/>
<evidence type="ECO:0000313" key="9">
    <source>
        <dbReference type="Proteomes" id="UP000288892"/>
    </source>
</evidence>
<evidence type="ECO:0000256" key="3">
    <source>
        <dbReference type="ARBA" id="ARBA00022670"/>
    </source>
</evidence>
<dbReference type="PANTHER" id="PTHR33209">
    <property type="entry name" value="PROTEASE 4"/>
    <property type="match status" value="1"/>
</dbReference>
<comment type="subcellular location">
    <subcellularLocation>
        <location evidence="1">Membrane</location>
    </subcellularLocation>
</comment>
<evidence type="ECO:0000313" key="8">
    <source>
        <dbReference type="EMBL" id="RWX51530.1"/>
    </source>
</evidence>
<dbReference type="InterPro" id="IPR004635">
    <property type="entry name" value="Pept_S49_SppA"/>
</dbReference>
<dbReference type="InterPro" id="IPR047217">
    <property type="entry name" value="S49_SppA_67K_type_N"/>
</dbReference>
<dbReference type="InterPro" id="IPR047272">
    <property type="entry name" value="S49_SppA_C"/>
</dbReference>
<dbReference type="GO" id="GO:0006465">
    <property type="term" value="P:signal peptide processing"/>
    <property type="evidence" value="ECO:0007669"/>
    <property type="project" value="InterPro"/>
</dbReference>
<dbReference type="NCBIfam" id="TIGR00706">
    <property type="entry name" value="SppA_dom"/>
    <property type="match status" value="1"/>
</dbReference>
<evidence type="ECO:0000259" key="7">
    <source>
        <dbReference type="Pfam" id="PF01343"/>
    </source>
</evidence>
<protein>
    <submittedName>
        <fullName evidence="8">Protease-4</fullName>
        <ecNumber evidence="8">3.4.21.-</ecNumber>
    </submittedName>
</protein>
<dbReference type="PANTHER" id="PTHR33209:SF1">
    <property type="entry name" value="PEPTIDASE S49 DOMAIN-CONTAINING PROTEIN"/>
    <property type="match status" value="1"/>
</dbReference>
<dbReference type="AlphaFoldDB" id="A0A444JEL6"/>
<gene>
    <name evidence="8" type="ORF">VU01_11201</name>
</gene>
<dbReference type="InterPro" id="IPR029045">
    <property type="entry name" value="ClpP/crotonase-like_dom_sf"/>
</dbReference>
<name>A0A444JEL6_9BACT</name>
<evidence type="ECO:0000256" key="5">
    <source>
        <dbReference type="ARBA" id="ARBA00022825"/>
    </source>
</evidence>
<comment type="caution">
    <text evidence="8">The sequence shown here is derived from an EMBL/GenBank/DDBJ whole genome shotgun (WGS) entry which is preliminary data.</text>
</comment>
<evidence type="ECO:0000256" key="2">
    <source>
        <dbReference type="ARBA" id="ARBA00008683"/>
    </source>
</evidence>
<keyword evidence="4 8" id="KW-0378">Hydrolase</keyword>
<dbReference type="CDD" id="cd07018">
    <property type="entry name" value="S49_SppA_67K_type"/>
    <property type="match status" value="1"/>
</dbReference>
<comment type="similarity">
    <text evidence="2">Belongs to the peptidase S49 family.</text>
</comment>
<evidence type="ECO:0000256" key="6">
    <source>
        <dbReference type="ARBA" id="ARBA00023136"/>
    </source>
</evidence>
<dbReference type="CDD" id="cd07023">
    <property type="entry name" value="S49_Sppa_N_C"/>
    <property type="match status" value="1"/>
</dbReference>
<organism evidence="8 9">
    <name type="scientific">Candidatus Electrothrix marina</name>
    <dbReference type="NCBI Taxonomy" id="1859130"/>
    <lineage>
        <taxon>Bacteria</taxon>
        <taxon>Pseudomonadati</taxon>
        <taxon>Thermodesulfobacteriota</taxon>
        <taxon>Desulfobulbia</taxon>
        <taxon>Desulfobulbales</taxon>
        <taxon>Desulfobulbaceae</taxon>
        <taxon>Candidatus Electrothrix</taxon>
    </lineage>
</organism>
<evidence type="ECO:0000256" key="4">
    <source>
        <dbReference type="ARBA" id="ARBA00022801"/>
    </source>
</evidence>
<dbReference type="Gene3D" id="3.90.226.10">
    <property type="entry name" value="2-enoyl-CoA Hydratase, Chain A, domain 1"/>
    <property type="match status" value="2"/>
</dbReference>
<dbReference type="EMBL" id="MTKS01000120">
    <property type="protein sequence ID" value="RWX51530.1"/>
    <property type="molecule type" value="Genomic_DNA"/>
</dbReference>
<reference evidence="8 9" key="1">
    <citation type="submission" date="2017-01" db="EMBL/GenBank/DDBJ databases">
        <title>The cable genome- insights into the physiology and evolution of filamentous bacteria capable of sulfide oxidation via long distance electron transfer.</title>
        <authorList>
            <person name="Schreiber L."/>
            <person name="Bjerg J.T."/>
            <person name="Boggild A."/>
            <person name="Van De Vossenberg J."/>
            <person name="Meysman F."/>
            <person name="Nielsen L.P."/>
            <person name="Schramm A."/>
            <person name="Kjeldsen K.U."/>
        </authorList>
    </citation>
    <scope>NUCLEOTIDE SEQUENCE [LARGE SCALE GENOMIC DNA]</scope>
    <source>
        <strain evidence="8">A5</strain>
    </source>
</reference>
<dbReference type="InterPro" id="IPR002142">
    <property type="entry name" value="Peptidase_S49"/>
</dbReference>
<dbReference type="GO" id="GO:0016020">
    <property type="term" value="C:membrane"/>
    <property type="evidence" value="ECO:0007669"/>
    <property type="project" value="UniProtKB-SubCell"/>
</dbReference>
<dbReference type="Pfam" id="PF01343">
    <property type="entry name" value="Peptidase_S49"/>
    <property type="match status" value="2"/>
</dbReference>
<dbReference type="SUPFAM" id="SSF52096">
    <property type="entry name" value="ClpP/crotonase"/>
    <property type="match status" value="2"/>
</dbReference>
<dbReference type="GO" id="GO:0008236">
    <property type="term" value="F:serine-type peptidase activity"/>
    <property type="evidence" value="ECO:0007669"/>
    <property type="project" value="UniProtKB-KW"/>
</dbReference>
<feature type="domain" description="Peptidase S49" evidence="7">
    <location>
        <begin position="27"/>
        <end position="176"/>
    </location>
</feature>
<dbReference type="NCBIfam" id="TIGR00705">
    <property type="entry name" value="SppA_67K"/>
    <property type="match status" value="1"/>
</dbReference>
<keyword evidence="9" id="KW-1185">Reference proteome</keyword>
<keyword evidence="3 8" id="KW-0645">Protease</keyword>
<dbReference type="EC" id="3.4.21.-" evidence="8"/>
<keyword evidence="6" id="KW-0472">Membrane</keyword>
<dbReference type="Proteomes" id="UP000288892">
    <property type="component" value="Unassembled WGS sequence"/>
</dbReference>
<accession>A0A444JEL6</accession>
<keyword evidence="5" id="KW-0720">Serine protease</keyword>
<dbReference type="InterPro" id="IPR004634">
    <property type="entry name" value="Pept_S49_pIV"/>
</dbReference>
<feature type="domain" description="Peptidase S49" evidence="7">
    <location>
        <begin position="287"/>
        <end position="438"/>
    </location>
</feature>
<sequence>MLVLVPDNLEQAGLNQLQDIGREIDAFKKSGKKVISYADSLSQGQYYLAARADEIYLNPMGEVDLHGFGVFRLYMRELLDKLKISFHIFRVGTFKSALEPFFRNDMSSEAKEANLQWLTRIWQQFCDDIAGQRGLSLQDITAAVEHLPENLREAEGDTAQMAMNLGLIDGTKTRAEFREYLTSLVGRNKKNTGFKRVDFPNYLETRTPTYQAPAYQTPKKESIALIIAQGNIVYGDAEMGQIGSSGLTKLLRKARQSKTVKAVVLRIDSGGGSAFASELIRQEVLQLQKAGKPVVVSMGSMAASGAYWLAADADKIYASSNTITGSIGIFGAFPTIEKSLAEIGVFNDGVGTTKMAGQGNLTRPMSENFRAAVQLNIERGYQQFIQIVAHGRNMEPAEVEKIAQGRVWDGATAQQLGLVDELGNLENAVAAAAELVGLPAEQTYYFQEEKNPAELLLQRLKGAMTDRAKTDIFTASATRLIKNLTGSQYSFLPTGDPRNMYSHCLLPFTVQ</sequence>
<evidence type="ECO:0000256" key="1">
    <source>
        <dbReference type="ARBA" id="ARBA00004370"/>
    </source>
</evidence>